<gene>
    <name evidence="1" type="ORF">WJ96_05350</name>
</gene>
<dbReference type="RefSeq" id="WP_059954122.1">
    <property type="nucleotide sequence ID" value="NZ_LPBJ01000047.1"/>
</dbReference>
<name>A0AAW3MVM4_9BURK</name>
<comment type="caution">
    <text evidence="1">The sequence shown here is derived from an EMBL/GenBank/DDBJ whole genome shotgun (WGS) entry which is preliminary data.</text>
</comment>
<dbReference type="EMBL" id="LPBJ01000047">
    <property type="protein sequence ID" value="KVP97998.1"/>
    <property type="molecule type" value="Genomic_DNA"/>
</dbReference>
<dbReference type="AlphaFoldDB" id="A0AAW3MVM4"/>
<keyword evidence="2" id="KW-1185">Reference proteome</keyword>
<protein>
    <submittedName>
        <fullName evidence="1">Uncharacterized protein</fullName>
    </submittedName>
</protein>
<reference evidence="1 2" key="1">
    <citation type="submission" date="2015-11" db="EMBL/GenBank/DDBJ databases">
        <title>Expanding the genomic diversity of Burkholderia species for the development of highly accurate diagnostics.</title>
        <authorList>
            <person name="Sahl J."/>
            <person name="Keim P."/>
            <person name="Wagner D."/>
        </authorList>
    </citation>
    <scope>NUCLEOTIDE SEQUENCE [LARGE SCALE GENOMIC DNA]</scope>
    <source>
        <strain evidence="1 2">MSMB1808WGS</strain>
    </source>
</reference>
<dbReference type="Proteomes" id="UP000056453">
    <property type="component" value="Unassembled WGS sequence"/>
</dbReference>
<sequence length="178" mass="19457">MTLTRAELINCINSVAALASDGEVFEYFGVEVDISAIRDDIASGRLKPAKSVFDREFIEAFATQVQGLRKDAPESKGISLLTGVRAADVHQVPDVAYEQPLILAHMGRNKGVINLGDGTHYVLVDGNKRLGKAFFTGREKLDVVILSQAQSRKYKLAVTRTRRLTSATARAHERASNS</sequence>
<evidence type="ECO:0000313" key="1">
    <source>
        <dbReference type="EMBL" id="KVP97998.1"/>
    </source>
</evidence>
<organism evidence="1 2">
    <name type="scientific">Burkholderia ubonensis</name>
    <dbReference type="NCBI Taxonomy" id="101571"/>
    <lineage>
        <taxon>Bacteria</taxon>
        <taxon>Pseudomonadati</taxon>
        <taxon>Pseudomonadota</taxon>
        <taxon>Betaproteobacteria</taxon>
        <taxon>Burkholderiales</taxon>
        <taxon>Burkholderiaceae</taxon>
        <taxon>Burkholderia</taxon>
        <taxon>Burkholderia cepacia complex</taxon>
    </lineage>
</organism>
<proteinExistence type="predicted"/>
<accession>A0AAW3MVM4</accession>
<evidence type="ECO:0000313" key="2">
    <source>
        <dbReference type="Proteomes" id="UP000056453"/>
    </source>
</evidence>